<comment type="subcellular location">
    <subcellularLocation>
        <location evidence="1">Membrane</location>
        <topology evidence="1">Multi-pass membrane protein</topology>
    </subcellularLocation>
</comment>
<name>A0A7G3ZHY6_9SACH</name>
<evidence type="ECO:0000313" key="13">
    <source>
        <dbReference type="Proteomes" id="UP000515788"/>
    </source>
</evidence>
<keyword evidence="3 10" id="KW-0812">Transmembrane</keyword>
<gene>
    <name evidence="12" type="ORF">HG536_0E00320</name>
</gene>
<accession>A0A7G3ZHY6</accession>
<dbReference type="GO" id="GO:0019706">
    <property type="term" value="F:protein-cysteine S-palmitoyltransferase activity"/>
    <property type="evidence" value="ECO:0007669"/>
    <property type="project" value="UniProtKB-EC"/>
</dbReference>
<keyword evidence="5 10" id="KW-0472">Membrane</keyword>
<reference evidence="12 13" key="1">
    <citation type="submission" date="2020-06" db="EMBL/GenBank/DDBJ databases">
        <title>The yeast mating-type switching endonuclease HO is a domesticated member of an unorthodox homing genetic element family.</title>
        <authorList>
            <person name="Coughlan A.Y."/>
            <person name="Lombardi L."/>
            <person name="Braun-Galleani S."/>
            <person name="Martos A.R."/>
            <person name="Galeote V."/>
            <person name="Bigey F."/>
            <person name="Dequin S."/>
            <person name="Byrne K.P."/>
            <person name="Wolfe K.H."/>
        </authorList>
    </citation>
    <scope>NUCLEOTIDE SEQUENCE [LARGE SCALE GENOMIC DNA]</scope>
    <source>
        <strain evidence="12 13">CBS764</strain>
    </source>
</reference>
<feature type="transmembrane region" description="Helical" evidence="10">
    <location>
        <begin position="7"/>
        <end position="27"/>
    </location>
</feature>
<dbReference type="PROSITE" id="PS50216">
    <property type="entry name" value="DHHC"/>
    <property type="match status" value="1"/>
</dbReference>
<organism evidence="12 13">
    <name type="scientific">Torulaspora globosa</name>
    <dbReference type="NCBI Taxonomy" id="48254"/>
    <lineage>
        <taxon>Eukaryota</taxon>
        <taxon>Fungi</taxon>
        <taxon>Dikarya</taxon>
        <taxon>Ascomycota</taxon>
        <taxon>Saccharomycotina</taxon>
        <taxon>Saccharomycetes</taxon>
        <taxon>Saccharomycetales</taxon>
        <taxon>Saccharomycetaceae</taxon>
        <taxon>Torulaspora</taxon>
    </lineage>
</organism>
<feature type="domain" description="Palmitoyltransferase DHHC" evidence="11">
    <location>
        <begin position="105"/>
        <end position="228"/>
    </location>
</feature>
<dbReference type="Pfam" id="PF01529">
    <property type="entry name" value="DHHC"/>
    <property type="match status" value="1"/>
</dbReference>
<dbReference type="InterPro" id="IPR001594">
    <property type="entry name" value="Palmitoyltrfase_DHHC"/>
</dbReference>
<keyword evidence="13" id="KW-1185">Reference proteome</keyword>
<keyword evidence="4 10" id="KW-1133">Transmembrane helix</keyword>
<evidence type="ECO:0000256" key="6">
    <source>
        <dbReference type="ARBA" id="ARBA00023139"/>
    </source>
</evidence>
<dbReference type="PANTHER" id="PTHR12246">
    <property type="entry name" value="PALMITOYLTRANSFERASE ZDHHC16"/>
    <property type="match status" value="1"/>
</dbReference>
<evidence type="ECO:0000256" key="9">
    <source>
        <dbReference type="ARBA" id="ARBA00048048"/>
    </source>
</evidence>
<feature type="transmembrane region" description="Helical" evidence="10">
    <location>
        <begin position="154"/>
        <end position="177"/>
    </location>
</feature>
<dbReference type="EMBL" id="CP059250">
    <property type="protein sequence ID" value="QLL33122.1"/>
    <property type="molecule type" value="Genomic_DNA"/>
</dbReference>
<evidence type="ECO:0000256" key="1">
    <source>
        <dbReference type="ARBA" id="ARBA00004141"/>
    </source>
</evidence>
<evidence type="ECO:0000256" key="5">
    <source>
        <dbReference type="ARBA" id="ARBA00023136"/>
    </source>
</evidence>
<evidence type="ECO:0000256" key="4">
    <source>
        <dbReference type="ARBA" id="ARBA00022989"/>
    </source>
</evidence>
<sequence length="334" mass="38336">MCLNGKWSVLTAFPRTLVVVLYSWTAFVTCTRVDQVPLAVVWLLVLLLLGIGWYTYYKLISVDPGSPLDYPELAVGDIVSAENGAELPPDFLSRRSVTSKRDGRFRVCRTCHVWKPDRTHHCSTCNRCILKMDHHCPWIPGCVGFKNQRYFIQFLVYTTLYALAILAISSTQLYMWFQDGAFERELIDLNLLSVWLLAFVMSIAMLCFTGFSVYQVAKNQTTIELYTQRSLREELAVLAETGFPRNYTADNVFDLGSRLSNWSDVMGETLAEWLLPISTARSVENKHTLDDKGLYFTFRSEMNERLLDTLDLQDRLLRRVTPRSSAEHRLGSRV</sequence>
<evidence type="ECO:0000256" key="2">
    <source>
        <dbReference type="ARBA" id="ARBA00022679"/>
    </source>
</evidence>
<dbReference type="InterPro" id="IPR039859">
    <property type="entry name" value="PFA4/ZDH16/20/ERF2-like"/>
</dbReference>
<evidence type="ECO:0000256" key="10">
    <source>
        <dbReference type="RuleBase" id="RU079119"/>
    </source>
</evidence>
<evidence type="ECO:0000256" key="7">
    <source>
        <dbReference type="ARBA" id="ARBA00023288"/>
    </source>
</evidence>
<dbReference type="OrthoDB" id="302728at2759"/>
<dbReference type="EC" id="2.3.1.225" evidence="10"/>
<dbReference type="GO" id="GO:0016020">
    <property type="term" value="C:membrane"/>
    <property type="evidence" value="ECO:0007669"/>
    <property type="project" value="UniProtKB-SubCell"/>
</dbReference>
<comment type="similarity">
    <text evidence="10">Belongs to the DHHC palmitoyltransferase family.</text>
</comment>
<dbReference type="AlphaFoldDB" id="A0A7G3ZHY6"/>
<protein>
    <recommendedName>
        <fullName evidence="10">Palmitoyltransferase</fullName>
        <ecNumber evidence="10">2.3.1.225</ecNumber>
    </recommendedName>
</protein>
<evidence type="ECO:0000313" key="12">
    <source>
        <dbReference type="EMBL" id="QLL33122.1"/>
    </source>
</evidence>
<evidence type="ECO:0000259" key="11">
    <source>
        <dbReference type="Pfam" id="PF01529"/>
    </source>
</evidence>
<keyword evidence="7" id="KW-0449">Lipoprotein</keyword>
<dbReference type="KEGG" id="tgb:HG536_0E00320"/>
<proteinExistence type="inferred from homology"/>
<dbReference type="GeneID" id="59326318"/>
<keyword evidence="6" id="KW-0564">Palmitate</keyword>
<comment type="domain">
    <text evidence="10">The DHHC domain is required for palmitoyltransferase activity.</text>
</comment>
<comment type="catalytic activity">
    <reaction evidence="9 10">
        <text>L-cysteinyl-[protein] + hexadecanoyl-CoA = S-hexadecanoyl-L-cysteinyl-[protein] + CoA</text>
        <dbReference type="Rhea" id="RHEA:36683"/>
        <dbReference type="Rhea" id="RHEA-COMP:10131"/>
        <dbReference type="Rhea" id="RHEA-COMP:11032"/>
        <dbReference type="ChEBI" id="CHEBI:29950"/>
        <dbReference type="ChEBI" id="CHEBI:57287"/>
        <dbReference type="ChEBI" id="CHEBI:57379"/>
        <dbReference type="ChEBI" id="CHEBI:74151"/>
        <dbReference type="EC" id="2.3.1.225"/>
    </reaction>
</comment>
<evidence type="ECO:0000256" key="3">
    <source>
        <dbReference type="ARBA" id="ARBA00022692"/>
    </source>
</evidence>
<evidence type="ECO:0000256" key="8">
    <source>
        <dbReference type="ARBA" id="ARBA00023315"/>
    </source>
</evidence>
<dbReference type="RefSeq" id="XP_037139796.1">
    <property type="nucleotide sequence ID" value="XM_037283900.1"/>
</dbReference>
<dbReference type="Proteomes" id="UP000515788">
    <property type="component" value="Chromosome 5"/>
</dbReference>
<keyword evidence="2 10" id="KW-0808">Transferase</keyword>
<feature type="transmembrane region" description="Helical" evidence="10">
    <location>
        <begin position="39"/>
        <end position="57"/>
    </location>
</feature>
<feature type="transmembrane region" description="Helical" evidence="10">
    <location>
        <begin position="189"/>
        <end position="214"/>
    </location>
</feature>
<keyword evidence="8 10" id="KW-0012">Acyltransferase</keyword>